<gene>
    <name evidence="3" type="ORF">BKA00_004585</name>
</gene>
<dbReference type="GO" id="GO:0016746">
    <property type="term" value="F:acyltransferase activity"/>
    <property type="evidence" value="ECO:0007669"/>
    <property type="project" value="UniProtKB-KW"/>
</dbReference>
<feature type="compositionally biased region" description="Low complexity" evidence="1">
    <location>
        <begin position="22"/>
        <end position="31"/>
    </location>
</feature>
<dbReference type="RefSeq" id="WP_185028151.1">
    <property type="nucleotide sequence ID" value="NZ_JACHMQ010000001.1"/>
</dbReference>
<proteinExistence type="predicted"/>
<organism evidence="3 4">
    <name type="scientific">Actinomadura coerulea</name>
    <dbReference type="NCBI Taxonomy" id="46159"/>
    <lineage>
        <taxon>Bacteria</taxon>
        <taxon>Bacillati</taxon>
        <taxon>Actinomycetota</taxon>
        <taxon>Actinomycetes</taxon>
        <taxon>Streptosporangiales</taxon>
        <taxon>Thermomonosporaceae</taxon>
        <taxon>Actinomadura</taxon>
    </lineage>
</organism>
<dbReference type="EMBL" id="JACHMQ010000001">
    <property type="protein sequence ID" value="MBB6397671.1"/>
    <property type="molecule type" value="Genomic_DNA"/>
</dbReference>
<evidence type="ECO:0000313" key="4">
    <source>
        <dbReference type="Proteomes" id="UP000546324"/>
    </source>
</evidence>
<evidence type="ECO:0000256" key="2">
    <source>
        <dbReference type="SAM" id="SignalP"/>
    </source>
</evidence>
<protein>
    <submittedName>
        <fullName evidence="3">Pyruvate/2-oxoglutarate dehydrogenase complex dihydrolipoamide acyltransferase (E2) component</fullName>
    </submittedName>
</protein>
<dbReference type="Proteomes" id="UP000546324">
    <property type="component" value="Unassembled WGS sequence"/>
</dbReference>
<name>A0A7X0G1P9_9ACTN</name>
<comment type="caution">
    <text evidence="3">The sequence shown here is derived from an EMBL/GenBank/DDBJ whole genome shotgun (WGS) entry which is preliminary data.</text>
</comment>
<sequence length="184" mass="19270">MSTRILGLLTTTAAVSMALSGGVAAASVARNAPPPAPPQANAQSGHPASDPAPDQNAAANAEPKPNTAPQQNSAPEQQAAAPESPPKGRSEAKDGTDLKACEDAECQVEIKDRQTIKFDRKLGMDPLHVRLDGNRVTFSSRGRNGVMVASMDASWPRATTTYNGLTLRPHRAKNGAMILDVSHD</sequence>
<feature type="compositionally biased region" description="Low complexity" evidence="1">
    <location>
        <begin position="39"/>
        <end position="82"/>
    </location>
</feature>
<dbReference type="AlphaFoldDB" id="A0A7X0G1P9"/>
<feature type="compositionally biased region" description="Basic and acidic residues" evidence="1">
    <location>
        <begin position="86"/>
        <end position="98"/>
    </location>
</feature>
<feature type="chain" id="PRO_5030719031" evidence="2">
    <location>
        <begin position="26"/>
        <end position="184"/>
    </location>
</feature>
<keyword evidence="2" id="KW-0732">Signal</keyword>
<evidence type="ECO:0000256" key="1">
    <source>
        <dbReference type="SAM" id="MobiDB-lite"/>
    </source>
</evidence>
<accession>A0A7X0G1P9</accession>
<feature type="region of interest" description="Disordered" evidence="1">
    <location>
        <begin position="22"/>
        <end position="98"/>
    </location>
</feature>
<keyword evidence="3" id="KW-0808">Transferase</keyword>
<feature type="signal peptide" evidence="2">
    <location>
        <begin position="1"/>
        <end position="25"/>
    </location>
</feature>
<keyword evidence="3" id="KW-0670">Pyruvate</keyword>
<evidence type="ECO:0000313" key="3">
    <source>
        <dbReference type="EMBL" id="MBB6397671.1"/>
    </source>
</evidence>
<keyword evidence="4" id="KW-1185">Reference proteome</keyword>
<keyword evidence="3" id="KW-0012">Acyltransferase</keyword>
<reference evidence="3 4" key="1">
    <citation type="submission" date="2020-08" db="EMBL/GenBank/DDBJ databases">
        <title>Sequencing the genomes of 1000 actinobacteria strains.</title>
        <authorList>
            <person name="Klenk H.-P."/>
        </authorList>
    </citation>
    <scope>NUCLEOTIDE SEQUENCE [LARGE SCALE GENOMIC DNA]</scope>
    <source>
        <strain evidence="3 4">DSM 43675</strain>
    </source>
</reference>